<evidence type="ECO:0000313" key="3">
    <source>
        <dbReference type="EMBL" id="KFN50253.1"/>
    </source>
</evidence>
<sequence length="83" mass="8487">MNRILIALLLAFVASGVHAADGEQDAAPATGCPKAQETPTKATPADANGSTGGPGTTAPVRPRSESRTRGGPRWHSLLPGMIR</sequence>
<dbReference type="EMBL" id="AWXU01000021">
    <property type="protein sequence ID" value="KFN50253.1"/>
    <property type="molecule type" value="Genomic_DNA"/>
</dbReference>
<evidence type="ECO:0000313" key="4">
    <source>
        <dbReference type="Proteomes" id="UP000029391"/>
    </source>
</evidence>
<name>A0A091BC48_9GAMM</name>
<dbReference type="RefSeq" id="WP_169515865.1">
    <property type="nucleotide sequence ID" value="NZ_AUFF01000003.1"/>
</dbReference>
<dbReference type="STRING" id="1121013.GCA_000426365_01757"/>
<proteinExistence type="predicted"/>
<dbReference type="AlphaFoldDB" id="A0A091BC48"/>
<comment type="caution">
    <text evidence="3">The sequence shown here is derived from an EMBL/GenBank/DDBJ whole genome shotgun (WGS) entry which is preliminary data.</text>
</comment>
<keyword evidence="2" id="KW-0732">Signal</keyword>
<accession>A0A091BC48</accession>
<feature type="signal peptide" evidence="2">
    <location>
        <begin position="1"/>
        <end position="19"/>
    </location>
</feature>
<evidence type="ECO:0008006" key="5">
    <source>
        <dbReference type="Google" id="ProtNLM"/>
    </source>
</evidence>
<dbReference type="Proteomes" id="UP000029391">
    <property type="component" value="Unassembled WGS sequence"/>
</dbReference>
<protein>
    <recommendedName>
        <fullName evidence="5">ESPR domain-containing protein</fullName>
    </recommendedName>
</protein>
<evidence type="ECO:0000256" key="2">
    <source>
        <dbReference type="SAM" id="SignalP"/>
    </source>
</evidence>
<reference evidence="3 4" key="1">
    <citation type="submission" date="2013-09" db="EMBL/GenBank/DDBJ databases">
        <title>Genome sequencing of Arenimonas composti.</title>
        <authorList>
            <person name="Chen F."/>
            <person name="Wang G."/>
        </authorList>
    </citation>
    <scope>NUCLEOTIDE SEQUENCE [LARGE SCALE GENOMIC DNA]</scope>
    <source>
        <strain evidence="3 4">TR7-09</strain>
    </source>
</reference>
<keyword evidence="4" id="KW-1185">Reference proteome</keyword>
<feature type="region of interest" description="Disordered" evidence="1">
    <location>
        <begin position="20"/>
        <end position="83"/>
    </location>
</feature>
<evidence type="ECO:0000256" key="1">
    <source>
        <dbReference type="SAM" id="MobiDB-lite"/>
    </source>
</evidence>
<organism evidence="3 4">
    <name type="scientific">Arenimonas composti TR7-09 = DSM 18010</name>
    <dbReference type="NCBI Taxonomy" id="1121013"/>
    <lineage>
        <taxon>Bacteria</taxon>
        <taxon>Pseudomonadati</taxon>
        <taxon>Pseudomonadota</taxon>
        <taxon>Gammaproteobacteria</taxon>
        <taxon>Lysobacterales</taxon>
        <taxon>Lysobacteraceae</taxon>
        <taxon>Arenimonas</taxon>
    </lineage>
</organism>
<feature type="chain" id="PRO_5001871444" description="ESPR domain-containing protein" evidence="2">
    <location>
        <begin position="20"/>
        <end position="83"/>
    </location>
</feature>
<gene>
    <name evidence="3" type="ORF">P873_07805</name>
</gene>